<sequence length="20" mass="2427">MRTIEDMKLELLSDDSNRFI</sequence>
<accession>A0A641MBQ8</accession>
<protein>
    <submittedName>
        <fullName evidence="1">Ankyrin repeat domain-containing protein</fullName>
    </submittedName>
</protein>
<dbReference type="AlphaFoldDB" id="A0A641MBQ8"/>
<gene>
    <name evidence="1" type="ORF">F3F94_19990</name>
</gene>
<dbReference type="EMBL" id="VWMU01000340">
    <property type="protein sequence ID" value="KAA3707701.1"/>
    <property type="molecule type" value="Genomic_DNA"/>
</dbReference>
<feature type="non-terminal residue" evidence="1">
    <location>
        <position position="20"/>
    </location>
</feature>
<organism evidence="1">
    <name type="scientific">Bacteroides salyersiae</name>
    <dbReference type="NCBI Taxonomy" id="291644"/>
    <lineage>
        <taxon>Bacteria</taxon>
        <taxon>Pseudomonadati</taxon>
        <taxon>Bacteroidota</taxon>
        <taxon>Bacteroidia</taxon>
        <taxon>Bacteroidales</taxon>
        <taxon>Bacteroidaceae</taxon>
        <taxon>Bacteroides</taxon>
    </lineage>
</organism>
<evidence type="ECO:0000313" key="1">
    <source>
        <dbReference type="EMBL" id="KAA3707701.1"/>
    </source>
</evidence>
<name>A0A641MBQ8_9BACE</name>
<proteinExistence type="predicted"/>
<comment type="caution">
    <text evidence="1">The sequence shown here is derived from an EMBL/GenBank/DDBJ whole genome shotgun (WGS) entry which is preliminary data.</text>
</comment>
<reference evidence="1" key="1">
    <citation type="journal article" date="2019" name="Nat. Med.">
        <title>A library of human gut bacterial isolates paired with longitudinal multiomics data enables mechanistic microbiome research.</title>
        <authorList>
            <person name="Poyet M."/>
            <person name="Groussin M."/>
            <person name="Gibbons S.M."/>
            <person name="Avila-Pacheco J."/>
            <person name="Jiang X."/>
            <person name="Kearney S.M."/>
            <person name="Perrotta A.R."/>
            <person name="Berdy B."/>
            <person name="Zhao S."/>
            <person name="Lieberman T.D."/>
            <person name="Swanson P.K."/>
            <person name="Smith M."/>
            <person name="Roesemann S."/>
            <person name="Alexander J.E."/>
            <person name="Rich S.A."/>
            <person name="Livny J."/>
            <person name="Vlamakis H."/>
            <person name="Clish C."/>
            <person name="Bullock K."/>
            <person name="Deik A."/>
            <person name="Scott J."/>
            <person name="Pierce K.A."/>
            <person name="Xavier R.J."/>
            <person name="Alm E.J."/>
        </authorList>
    </citation>
    <scope>NUCLEOTIDE SEQUENCE</scope>
    <source>
        <strain evidence="1">BIOML-A21</strain>
    </source>
</reference>